<dbReference type="InterPro" id="IPR011009">
    <property type="entry name" value="Kinase-like_dom_sf"/>
</dbReference>
<evidence type="ECO:0000256" key="1">
    <source>
        <dbReference type="ARBA" id="ARBA00022679"/>
    </source>
</evidence>
<keyword evidence="1" id="KW-0808">Transferase</keyword>
<name>A0ABU5F3E9_9BACT</name>
<accession>A0ABU5F3E9</accession>
<keyword evidence="2" id="KW-0547">Nucleotide-binding</keyword>
<dbReference type="Gene3D" id="1.10.510.10">
    <property type="entry name" value="Transferase(Phosphotransferase) domain 1"/>
    <property type="match status" value="1"/>
</dbReference>
<protein>
    <submittedName>
        <fullName evidence="6">Serine/threonine protein kinase</fullName>
    </submittedName>
</protein>
<dbReference type="RefSeq" id="WP_261184645.1">
    <property type="nucleotide sequence ID" value="NZ_JAXBLV010000178.1"/>
</dbReference>
<dbReference type="PANTHER" id="PTHR43289">
    <property type="entry name" value="MITOGEN-ACTIVATED PROTEIN KINASE KINASE KINASE 20-RELATED"/>
    <property type="match status" value="1"/>
</dbReference>
<keyword evidence="3 6" id="KW-0418">Kinase</keyword>
<dbReference type="InterPro" id="IPR000719">
    <property type="entry name" value="Prot_kinase_dom"/>
</dbReference>
<dbReference type="SUPFAM" id="SSF56112">
    <property type="entry name" value="Protein kinase-like (PK-like)"/>
    <property type="match status" value="1"/>
</dbReference>
<evidence type="ECO:0000313" key="6">
    <source>
        <dbReference type="EMBL" id="MDY3560441.1"/>
    </source>
</evidence>
<comment type="caution">
    <text evidence="6">The sequence shown here is derived from an EMBL/GenBank/DDBJ whole genome shotgun (WGS) entry which is preliminary data.</text>
</comment>
<dbReference type="EMBL" id="JAXBLV010000178">
    <property type="protein sequence ID" value="MDY3560441.1"/>
    <property type="molecule type" value="Genomic_DNA"/>
</dbReference>
<proteinExistence type="predicted"/>
<gene>
    <name evidence="6" type="ORF">R5W23_001675</name>
</gene>
<dbReference type="Proteomes" id="UP001272242">
    <property type="component" value="Unassembled WGS sequence"/>
</dbReference>
<evidence type="ECO:0000256" key="3">
    <source>
        <dbReference type="ARBA" id="ARBA00022777"/>
    </source>
</evidence>
<dbReference type="PANTHER" id="PTHR43289:SF34">
    <property type="entry name" value="SERINE_THREONINE-PROTEIN KINASE YBDM-RELATED"/>
    <property type="match status" value="1"/>
</dbReference>
<dbReference type="GO" id="GO:0004674">
    <property type="term" value="F:protein serine/threonine kinase activity"/>
    <property type="evidence" value="ECO:0007669"/>
    <property type="project" value="UniProtKB-KW"/>
</dbReference>
<dbReference type="CDD" id="cd14014">
    <property type="entry name" value="STKc_PknB_like"/>
    <property type="match status" value="1"/>
</dbReference>
<evidence type="ECO:0000256" key="2">
    <source>
        <dbReference type="ARBA" id="ARBA00022741"/>
    </source>
</evidence>
<organism evidence="6 7">
    <name type="scientific">Gemmata algarum</name>
    <dbReference type="NCBI Taxonomy" id="2975278"/>
    <lineage>
        <taxon>Bacteria</taxon>
        <taxon>Pseudomonadati</taxon>
        <taxon>Planctomycetota</taxon>
        <taxon>Planctomycetia</taxon>
        <taxon>Gemmatales</taxon>
        <taxon>Gemmataceae</taxon>
        <taxon>Gemmata</taxon>
    </lineage>
</organism>
<reference evidence="7" key="1">
    <citation type="journal article" date="2023" name="Mar. Drugs">
        <title>Gemmata algarum, a Novel Planctomycete Isolated from an Algal Mat, Displays Antimicrobial Activity.</title>
        <authorList>
            <person name="Kumar G."/>
            <person name="Kallscheuer N."/>
            <person name="Kashif M."/>
            <person name="Ahamad S."/>
            <person name="Jagadeeshwari U."/>
            <person name="Pannikurungottu S."/>
            <person name="Haufschild T."/>
            <person name="Kabuu M."/>
            <person name="Sasikala C."/>
            <person name="Jogler C."/>
            <person name="Ramana C."/>
        </authorList>
    </citation>
    <scope>NUCLEOTIDE SEQUENCE [LARGE SCALE GENOMIC DNA]</scope>
    <source>
        <strain evidence="7">JC673</strain>
    </source>
</reference>
<dbReference type="PROSITE" id="PS50011">
    <property type="entry name" value="PROTEIN_KINASE_DOM"/>
    <property type="match status" value="1"/>
</dbReference>
<sequence>MGLFDFLFGKSKGGGSKKGLKRINVARRFELSGRTGQGSMSKVYRAYDRELGRTVCLKILDKLKTKKFEERFVGLKKPHEGEICAALKHENVVRTFEAGVTEDGSPCLVMEWVDGLGLNYLIETRSPQLNGNRIYYLGQLCDALQYMHDNKWLHRDLCPRNVMVDKDGVLKLIDFGLTIPYTPEFCRGGNRTGTPDILAPEILKRKDTDHRVDLFALGVTAYEVFTSQLPWERSPSSEETFRRRLNQPPRVAKDLNPKLDDRLSDILLKSISREPADRYPTAKAFKDALLKLEKQDY</sequence>
<dbReference type="Gene3D" id="3.30.200.20">
    <property type="entry name" value="Phosphorylase Kinase, domain 1"/>
    <property type="match status" value="1"/>
</dbReference>
<evidence type="ECO:0000256" key="4">
    <source>
        <dbReference type="ARBA" id="ARBA00022840"/>
    </source>
</evidence>
<dbReference type="Pfam" id="PF00069">
    <property type="entry name" value="Pkinase"/>
    <property type="match status" value="1"/>
</dbReference>
<evidence type="ECO:0000259" key="5">
    <source>
        <dbReference type="PROSITE" id="PS50011"/>
    </source>
</evidence>
<keyword evidence="6" id="KW-0723">Serine/threonine-protein kinase</keyword>
<keyword evidence="4" id="KW-0067">ATP-binding</keyword>
<evidence type="ECO:0000313" key="7">
    <source>
        <dbReference type="Proteomes" id="UP001272242"/>
    </source>
</evidence>
<feature type="domain" description="Protein kinase" evidence="5">
    <location>
        <begin position="29"/>
        <end position="290"/>
    </location>
</feature>
<keyword evidence="7" id="KW-1185">Reference proteome</keyword>